<comment type="similarity">
    <text evidence="1">Belongs to the Gfo/Idh/MocA family.</text>
</comment>
<sequence>MDPDRSGTISLPIRVGLIGYGFSGKTFHAPLIASVPGLTLAAVASSDAAKVRADFPDVVVHADPLALIAAGDIDLVVVATPNDTHAPLARAAISAGRNIVVDKPFTLDLDEARDLLALAAAHGVLLSVFHNRRWDSDFLTIRAAIDGGVVGDVTHFESHYDRFRPTVRDRWRERAGVGSGVWFDLGPHLVDQALSLFGVPDRVQGSLAAQRPGAVTDDWAHAILDYGDRRVVLQATMLAAGGTARFTVHGTGGSMIKRFADRQEEQLLGGMCPGEPDWGEDSDPLLIHRVGGTERRPALPGDQRAYYRGIAAALAGKGRNPVEPVEALAVMAVVEAVRTAAAAGSRIAVPLTDDERTAADIALHRLPTERESARGLTRRRGPARRRTGSPSEATGAA</sequence>
<dbReference type="PANTHER" id="PTHR43708">
    <property type="entry name" value="CONSERVED EXPRESSED OXIDOREDUCTASE (EUROFUNG)"/>
    <property type="match status" value="1"/>
</dbReference>
<evidence type="ECO:0000256" key="1">
    <source>
        <dbReference type="ARBA" id="ARBA00010928"/>
    </source>
</evidence>
<dbReference type="InterPro" id="IPR051317">
    <property type="entry name" value="Gfo/Idh/MocA_oxidoreduct"/>
</dbReference>
<comment type="caution">
    <text evidence="6">The sequence shown here is derived from an EMBL/GenBank/DDBJ whole genome shotgun (WGS) entry which is preliminary data.</text>
</comment>
<dbReference type="EMBL" id="JAELXS010000004">
    <property type="protein sequence ID" value="MBJ6121971.1"/>
    <property type="molecule type" value="Genomic_DNA"/>
</dbReference>
<evidence type="ECO:0000259" key="5">
    <source>
        <dbReference type="Pfam" id="PF02894"/>
    </source>
</evidence>
<evidence type="ECO:0000256" key="2">
    <source>
        <dbReference type="ARBA" id="ARBA00023002"/>
    </source>
</evidence>
<dbReference type="InterPro" id="IPR036291">
    <property type="entry name" value="NAD(P)-bd_dom_sf"/>
</dbReference>
<feature type="compositionally biased region" description="Basic residues" evidence="3">
    <location>
        <begin position="376"/>
        <end position="387"/>
    </location>
</feature>
<dbReference type="PANTHER" id="PTHR43708:SF5">
    <property type="entry name" value="CONSERVED EXPRESSED OXIDOREDUCTASE (EUROFUNG)-RELATED"/>
    <property type="match status" value="1"/>
</dbReference>
<evidence type="ECO:0000259" key="4">
    <source>
        <dbReference type="Pfam" id="PF01408"/>
    </source>
</evidence>
<feature type="domain" description="Gfo/Idh/MocA-like oxidoreductase N-terminal" evidence="4">
    <location>
        <begin position="13"/>
        <end position="130"/>
    </location>
</feature>
<dbReference type="Pfam" id="PF01408">
    <property type="entry name" value="GFO_IDH_MocA"/>
    <property type="match status" value="1"/>
</dbReference>
<dbReference type="InterPro" id="IPR000683">
    <property type="entry name" value="Gfo/Idh/MocA-like_OxRdtase_N"/>
</dbReference>
<reference evidence="7" key="1">
    <citation type="submission" date="2020-12" db="EMBL/GenBank/DDBJ databases">
        <title>Hymenobacter sp.</title>
        <authorList>
            <person name="Kim M.K."/>
        </authorList>
    </citation>
    <scope>NUCLEOTIDE SEQUENCE [LARGE SCALE GENOMIC DNA]</scope>
    <source>
        <strain evidence="7">BT553</strain>
    </source>
</reference>
<dbReference type="Pfam" id="PF02894">
    <property type="entry name" value="GFO_IDH_MocA_C"/>
    <property type="match status" value="1"/>
</dbReference>
<gene>
    <name evidence="6" type="ORF">JAO74_09225</name>
</gene>
<dbReference type="Proteomes" id="UP000640426">
    <property type="component" value="Unassembled WGS sequence"/>
</dbReference>
<keyword evidence="7" id="KW-1185">Reference proteome</keyword>
<dbReference type="InterPro" id="IPR004104">
    <property type="entry name" value="Gfo/Idh/MocA-like_OxRdtase_C"/>
</dbReference>
<protein>
    <submittedName>
        <fullName evidence="6">Oxidoreductase</fullName>
    </submittedName>
</protein>
<keyword evidence="2" id="KW-0560">Oxidoreductase</keyword>
<feature type="domain" description="Gfo/Idh/MocA-like oxidoreductase C-terminal" evidence="5">
    <location>
        <begin position="142"/>
        <end position="348"/>
    </location>
</feature>
<evidence type="ECO:0000256" key="3">
    <source>
        <dbReference type="SAM" id="MobiDB-lite"/>
    </source>
</evidence>
<feature type="region of interest" description="Disordered" evidence="3">
    <location>
        <begin position="366"/>
        <end position="397"/>
    </location>
</feature>
<dbReference type="Gene3D" id="3.30.360.10">
    <property type="entry name" value="Dihydrodipicolinate Reductase, domain 2"/>
    <property type="match status" value="1"/>
</dbReference>
<dbReference type="RefSeq" id="WP_199037236.1">
    <property type="nucleotide sequence ID" value="NZ_JAELXS010000004.1"/>
</dbReference>
<dbReference type="Gene3D" id="3.40.50.720">
    <property type="entry name" value="NAD(P)-binding Rossmann-like Domain"/>
    <property type="match status" value="1"/>
</dbReference>
<proteinExistence type="inferred from homology"/>
<dbReference type="SUPFAM" id="SSF51735">
    <property type="entry name" value="NAD(P)-binding Rossmann-fold domains"/>
    <property type="match status" value="1"/>
</dbReference>
<evidence type="ECO:0000313" key="7">
    <source>
        <dbReference type="Proteomes" id="UP000640426"/>
    </source>
</evidence>
<name>A0ABS0XPL3_9SPHN</name>
<accession>A0ABS0XPL3</accession>
<dbReference type="NCBIfam" id="NF008607">
    <property type="entry name" value="PRK11579.1"/>
    <property type="match status" value="1"/>
</dbReference>
<evidence type="ECO:0000313" key="6">
    <source>
        <dbReference type="EMBL" id="MBJ6121971.1"/>
    </source>
</evidence>
<organism evidence="6 7">
    <name type="scientific">Sphingomonas mollis</name>
    <dbReference type="NCBI Taxonomy" id="2795726"/>
    <lineage>
        <taxon>Bacteria</taxon>
        <taxon>Pseudomonadati</taxon>
        <taxon>Pseudomonadota</taxon>
        <taxon>Alphaproteobacteria</taxon>
        <taxon>Sphingomonadales</taxon>
        <taxon>Sphingomonadaceae</taxon>
        <taxon>Sphingomonas</taxon>
    </lineage>
</organism>